<dbReference type="PANTHER" id="PTHR13501:SF8">
    <property type="entry name" value="LARGE RIBOSOMAL SUBUNIT PROTEIN UL22M"/>
    <property type="match status" value="1"/>
</dbReference>
<dbReference type="GO" id="GO:0019843">
    <property type="term" value="F:rRNA binding"/>
    <property type="evidence" value="ECO:0007669"/>
    <property type="project" value="UniProtKB-UniRule"/>
</dbReference>
<evidence type="ECO:0000256" key="2">
    <source>
        <dbReference type="ARBA" id="ARBA00022730"/>
    </source>
</evidence>
<dbReference type="GO" id="GO:0022625">
    <property type="term" value="C:cytosolic large ribosomal subunit"/>
    <property type="evidence" value="ECO:0007669"/>
    <property type="project" value="TreeGrafter"/>
</dbReference>
<accession>A0A2M8EJT2</accession>
<evidence type="ECO:0000313" key="11">
    <source>
        <dbReference type="EMBL" id="PJC23003.1"/>
    </source>
</evidence>
<evidence type="ECO:0000256" key="1">
    <source>
        <dbReference type="ARBA" id="ARBA00009451"/>
    </source>
</evidence>
<reference evidence="12" key="1">
    <citation type="submission" date="2017-09" db="EMBL/GenBank/DDBJ databases">
        <title>Depth-based differentiation of microbial function through sediment-hosted aquifers and enrichment of novel symbionts in the deep terrestrial subsurface.</title>
        <authorList>
            <person name="Probst A.J."/>
            <person name="Ladd B."/>
            <person name="Jarett J.K."/>
            <person name="Geller-Mcgrath D.E."/>
            <person name="Sieber C.M.K."/>
            <person name="Emerson J.B."/>
            <person name="Anantharaman K."/>
            <person name="Thomas B.C."/>
            <person name="Malmstrom R."/>
            <person name="Stieglmeier M."/>
            <person name="Klingl A."/>
            <person name="Woyke T."/>
            <person name="Ryan C.M."/>
            <person name="Banfield J.F."/>
        </authorList>
    </citation>
    <scope>NUCLEOTIDE SEQUENCE [LARGE SCALE GENOMIC DNA]</scope>
</reference>
<gene>
    <name evidence="7" type="primary">rplV</name>
    <name evidence="11" type="ORF">CO059_01285</name>
</gene>
<dbReference type="SUPFAM" id="SSF54843">
    <property type="entry name" value="Ribosomal protein L22"/>
    <property type="match status" value="1"/>
</dbReference>
<comment type="similarity">
    <text evidence="1 7 8">Belongs to the universal ribosomal protein uL22 family.</text>
</comment>
<keyword evidence="2 7" id="KW-0699">rRNA-binding</keyword>
<name>A0A2M8EJT2_UNCKA</name>
<dbReference type="InterPro" id="IPR047867">
    <property type="entry name" value="Ribosomal_uL22_bac/org-type"/>
</dbReference>
<evidence type="ECO:0000256" key="8">
    <source>
        <dbReference type="RuleBase" id="RU004005"/>
    </source>
</evidence>
<dbReference type="Proteomes" id="UP000228781">
    <property type="component" value="Unassembled WGS sequence"/>
</dbReference>
<evidence type="ECO:0000256" key="3">
    <source>
        <dbReference type="ARBA" id="ARBA00022884"/>
    </source>
</evidence>
<dbReference type="InterPro" id="IPR036394">
    <property type="entry name" value="Ribosomal_uL22_sf"/>
</dbReference>
<comment type="subunit">
    <text evidence="7 9">Part of the 50S ribosomal subunit.</text>
</comment>
<dbReference type="AlphaFoldDB" id="A0A2M8EJT2"/>
<keyword evidence="4 7" id="KW-0689">Ribosomal protein</keyword>
<evidence type="ECO:0000256" key="5">
    <source>
        <dbReference type="ARBA" id="ARBA00023274"/>
    </source>
</evidence>
<comment type="caution">
    <text evidence="11">The sequence shown here is derived from an EMBL/GenBank/DDBJ whole genome shotgun (WGS) entry which is preliminary data.</text>
</comment>
<keyword evidence="3 7" id="KW-0694">RNA-binding</keyword>
<evidence type="ECO:0000256" key="7">
    <source>
        <dbReference type="HAMAP-Rule" id="MF_01331"/>
    </source>
</evidence>
<dbReference type="GO" id="GO:0003735">
    <property type="term" value="F:structural constituent of ribosome"/>
    <property type="evidence" value="ECO:0007669"/>
    <property type="project" value="InterPro"/>
</dbReference>
<organism evidence="11 12">
    <name type="scientific">candidate division WWE3 bacterium CG_4_9_14_0_2_um_filter_48_10</name>
    <dbReference type="NCBI Taxonomy" id="1975078"/>
    <lineage>
        <taxon>Bacteria</taxon>
        <taxon>Katanobacteria</taxon>
    </lineage>
</organism>
<dbReference type="InterPro" id="IPR001063">
    <property type="entry name" value="Ribosomal_uL22"/>
</dbReference>
<proteinExistence type="inferred from homology"/>
<evidence type="ECO:0000256" key="9">
    <source>
        <dbReference type="RuleBase" id="RU004006"/>
    </source>
</evidence>
<dbReference type="PANTHER" id="PTHR13501">
    <property type="entry name" value="CHLOROPLAST 50S RIBOSOMAL PROTEIN L22-RELATED"/>
    <property type="match status" value="1"/>
</dbReference>
<evidence type="ECO:0000313" key="12">
    <source>
        <dbReference type="Proteomes" id="UP000228781"/>
    </source>
</evidence>
<dbReference type="CDD" id="cd00336">
    <property type="entry name" value="Ribosomal_L22"/>
    <property type="match status" value="1"/>
</dbReference>
<dbReference type="GO" id="GO:0006412">
    <property type="term" value="P:translation"/>
    <property type="evidence" value="ECO:0007669"/>
    <property type="project" value="UniProtKB-UniRule"/>
</dbReference>
<dbReference type="Gene3D" id="3.90.470.10">
    <property type="entry name" value="Ribosomal protein L22/L17"/>
    <property type="match status" value="1"/>
</dbReference>
<sequence length="133" mass="14543">MSEAVGPKEARAVGRYLRISPTKVGGILDLIRGETVGEAKRILHFTPKKGAKIALKVLNSAVANAKAKSQVDEKSWVVSDARANKGPLFRRKLDPKARGSWGMITTPSTHLTIVVKREAEVEKQKKKEEKNGS</sequence>
<protein>
    <recommendedName>
        <fullName evidence="6 7">Large ribosomal subunit protein uL22</fullName>
    </recommendedName>
</protein>
<comment type="function">
    <text evidence="7">The globular domain of the protein is located near the polypeptide exit tunnel on the outside of the subunit, while an extended beta-hairpin is found that lines the wall of the exit tunnel in the center of the 70S ribosome.</text>
</comment>
<dbReference type="EMBL" id="PFSK01000014">
    <property type="protein sequence ID" value="PJC23003.1"/>
    <property type="molecule type" value="Genomic_DNA"/>
</dbReference>
<evidence type="ECO:0000256" key="6">
    <source>
        <dbReference type="ARBA" id="ARBA00035207"/>
    </source>
</evidence>
<keyword evidence="5 7" id="KW-0687">Ribonucleoprotein</keyword>
<evidence type="ECO:0000256" key="4">
    <source>
        <dbReference type="ARBA" id="ARBA00022980"/>
    </source>
</evidence>
<comment type="function">
    <text evidence="7 10">This protein binds specifically to 23S rRNA; its binding is stimulated by other ribosomal proteins, e.g., L4, L17, and L20. It is important during the early stages of 50S assembly. It makes multiple contacts with different domains of the 23S rRNA in the assembled 50S subunit and ribosome.</text>
</comment>
<evidence type="ECO:0000256" key="10">
    <source>
        <dbReference type="RuleBase" id="RU004008"/>
    </source>
</evidence>
<dbReference type="InterPro" id="IPR005727">
    <property type="entry name" value="Ribosomal_uL22_bac/chlpt-type"/>
</dbReference>
<dbReference type="NCBIfam" id="TIGR01044">
    <property type="entry name" value="rplV_bact"/>
    <property type="match status" value="1"/>
</dbReference>
<dbReference type="Pfam" id="PF00237">
    <property type="entry name" value="Ribosomal_L22"/>
    <property type="match status" value="1"/>
</dbReference>
<dbReference type="HAMAP" id="MF_01331_B">
    <property type="entry name" value="Ribosomal_uL22_B"/>
    <property type="match status" value="1"/>
</dbReference>